<dbReference type="Pfam" id="PF20979">
    <property type="entry name" value="Arginosuc_syn_C"/>
    <property type="match status" value="1"/>
</dbReference>
<keyword evidence="8 10" id="KW-0547">Nucleotide-binding</keyword>
<dbReference type="GO" id="GO:0006526">
    <property type="term" value="P:L-arginine biosynthetic process"/>
    <property type="evidence" value="ECO:0007669"/>
    <property type="project" value="UniProtKB-UniRule"/>
</dbReference>
<evidence type="ECO:0000256" key="9">
    <source>
        <dbReference type="ARBA" id="ARBA00022840"/>
    </source>
</evidence>
<feature type="binding site" evidence="10">
    <location>
        <position position="271"/>
    </location>
    <ligand>
        <name>L-citrulline</name>
        <dbReference type="ChEBI" id="CHEBI:57743"/>
    </ligand>
</feature>
<keyword evidence="5 10" id="KW-0055">Arginine biosynthesis</keyword>
<evidence type="ECO:0000313" key="13">
    <source>
        <dbReference type="EMBL" id="GHF10915.1"/>
    </source>
</evidence>
<feature type="binding site" evidence="10">
    <location>
        <position position="259"/>
    </location>
    <ligand>
        <name>L-citrulline</name>
        <dbReference type="ChEBI" id="CHEBI:57743"/>
    </ligand>
</feature>
<evidence type="ECO:0000256" key="6">
    <source>
        <dbReference type="ARBA" id="ARBA00022598"/>
    </source>
</evidence>
<dbReference type="InterPro" id="IPR048268">
    <property type="entry name" value="Arginosuc_syn_C"/>
</dbReference>
<dbReference type="Proteomes" id="UP000617531">
    <property type="component" value="Unassembled WGS sequence"/>
</dbReference>
<proteinExistence type="inferred from homology"/>
<dbReference type="GO" id="GO:0000050">
    <property type="term" value="P:urea cycle"/>
    <property type="evidence" value="ECO:0007669"/>
    <property type="project" value="TreeGrafter"/>
</dbReference>
<dbReference type="NCBIfam" id="TIGR00032">
    <property type="entry name" value="argG"/>
    <property type="match status" value="1"/>
</dbReference>
<evidence type="ECO:0000313" key="14">
    <source>
        <dbReference type="Proteomes" id="UP000617531"/>
    </source>
</evidence>
<feature type="binding site" evidence="10">
    <location>
        <begin position="8"/>
        <end position="16"/>
    </location>
    <ligand>
        <name>ATP</name>
        <dbReference type="ChEBI" id="CHEBI:30616"/>
    </ligand>
</feature>
<protein>
    <recommendedName>
        <fullName evidence="3 10">Argininosuccinate synthase</fullName>
        <ecNumber evidence="3 10">6.3.4.5</ecNumber>
    </recommendedName>
    <alternativeName>
        <fullName evidence="10">Citrulline--aspartate ligase</fullName>
    </alternativeName>
</protein>
<feature type="domain" description="Arginosuccinate synthase C-terminal" evidence="12">
    <location>
        <begin position="174"/>
        <end position="390"/>
    </location>
</feature>
<keyword evidence="4 10" id="KW-0963">Cytoplasm</keyword>
<evidence type="ECO:0000256" key="10">
    <source>
        <dbReference type="HAMAP-Rule" id="MF_00005"/>
    </source>
</evidence>
<dbReference type="HAMAP" id="MF_00005">
    <property type="entry name" value="Arg_succ_synth_type1"/>
    <property type="match status" value="1"/>
</dbReference>
<dbReference type="NCBIfam" id="NF001770">
    <property type="entry name" value="PRK00509.1"/>
    <property type="match status" value="1"/>
</dbReference>
<feature type="binding site" evidence="10">
    <location>
        <position position="119"/>
    </location>
    <ligand>
        <name>L-aspartate</name>
        <dbReference type="ChEBI" id="CHEBI:29991"/>
    </ligand>
</feature>
<dbReference type="UniPathway" id="UPA00068">
    <property type="reaction ID" value="UER00113"/>
</dbReference>
<name>A0A8J3GPD7_9MICO</name>
<evidence type="ECO:0000259" key="11">
    <source>
        <dbReference type="Pfam" id="PF00764"/>
    </source>
</evidence>
<evidence type="ECO:0000256" key="3">
    <source>
        <dbReference type="ARBA" id="ARBA00012286"/>
    </source>
</evidence>
<gene>
    <name evidence="10 13" type="primary">argG</name>
    <name evidence="13" type="ORF">GCM10011600_10080</name>
</gene>
<evidence type="ECO:0000256" key="5">
    <source>
        <dbReference type="ARBA" id="ARBA00022571"/>
    </source>
</evidence>
<dbReference type="Pfam" id="PF00764">
    <property type="entry name" value="Arginosuc_synth"/>
    <property type="match status" value="1"/>
</dbReference>
<feature type="binding site" evidence="10">
    <location>
        <position position="87"/>
    </location>
    <ligand>
        <name>L-citrulline</name>
        <dbReference type="ChEBI" id="CHEBI:57743"/>
    </ligand>
</feature>
<comment type="subcellular location">
    <subcellularLocation>
        <location evidence="10">Cytoplasm</location>
    </subcellularLocation>
</comment>
<dbReference type="CDD" id="cd01999">
    <property type="entry name" value="ASS"/>
    <property type="match status" value="1"/>
</dbReference>
<dbReference type="Gene3D" id="3.40.50.620">
    <property type="entry name" value="HUPs"/>
    <property type="match status" value="1"/>
</dbReference>
<evidence type="ECO:0000256" key="1">
    <source>
        <dbReference type="ARBA" id="ARBA00004967"/>
    </source>
</evidence>
<evidence type="ECO:0000256" key="7">
    <source>
        <dbReference type="ARBA" id="ARBA00022605"/>
    </source>
</evidence>
<dbReference type="PROSITE" id="PS00564">
    <property type="entry name" value="ARGININOSUCCIN_SYN_1"/>
    <property type="match status" value="1"/>
</dbReference>
<feature type="binding site" evidence="10">
    <location>
        <position position="117"/>
    </location>
    <ligand>
        <name>ATP</name>
        <dbReference type="ChEBI" id="CHEBI:30616"/>
    </ligand>
</feature>
<dbReference type="Gene3D" id="1.20.5.470">
    <property type="entry name" value="Single helix bin"/>
    <property type="match status" value="1"/>
</dbReference>
<evidence type="ECO:0000256" key="4">
    <source>
        <dbReference type="ARBA" id="ARBA00022490"/>
    </source>
</evidence>
<comment type="similarity">
    <text evidence="10">Belongs to the argininosuccinate synthase family. Type 1 subfamily.</text>
</comment>
<reference evidence="13" key="1">
    <citation type="journal article" date="2014" name="Int. J. Syst. Evol. Microbiol.">
        <title>Complete genome sequence of Corynebacterium casei LMG S-19264T (=DSM 44701T), isolated from a smear-ripened cheese.</title>
        <authorList>
            <consortium name="US DOE Joint Genome Institute (JGI-PGF)"/>
            <person name="Walter F."/>
            <person name="Albersmeier A."/>
            <person name="Kalinowski J."/>
            <person name="Ruckert C."/>
        </authorList>
    </citation>
    <scope>NUCLEOTIDE SEQUENCE</scope>
    <source>
        <strain evidence="13">CGMCC 1.16548</strain>
    </source>
</reference>
<keyword evidence="9 10" id="KW-0067">ATP-binding</keyword>
<dbReference type="InterPro" id="IPR014729">
    <property type="entry name" value="Rossmann-like_a/b/a_fold"/>
</dbReference>
<comment type="caution">
    <text evidence="13">The sequence shown here is derived from an EMBL/GenBank/DDBJ whole genome shotgun (WGS) entry which is preliminary data.</text>
</comment>
<comment type="pathway">
    <text evidence="1 10">Amino-acid biosynthesis; L-arginine biosynthesis; L-arginine from L-ornithine and carbamoyl phosphate: step 2/3.</text>
</comment>
<keyword evidence="7 10" id="KW-0028">Amino-acid biosynthesis</keyword>
<accession>A0A8J3GPD7</accession>
<dbReference type="GO" id="GO:0005524">
    <property type="term" value="F:ATP binding"/>
    <property type="evidence" value="ECO:0007669"/>
    <property type="project" value="UniProtKB-UniRule"/>
</dbReference>
<comment type="catalytic activity">
    <reaction evidence="10">
        <text>L-citrulline + L-aspartate + ATP = 2-(N(omega)-L-arginino)succinate + AMP + diphosphate + H(+)</text>
        <dbReference type="Rhea" id="RHEA:10932"/>
        <dbReference type="ChEBI" id="CHEBI:15378"/>
        <dbReference type="ChEBI" id="CHEBI:29991"/>
        <dbReference type="ChEBI" id="CHEBI:30616"/>
        <dbReference type="ChEBI" id="CHEBI:33019"/>
        <dbReference type="ChEBI" id="CHEBI:57472"/>
        <dbReference type="ChEBI" id="CHEBI:57743"/>
        <dbReference type="ChEBI" id="CHEBI:456215"/>
        <dbReference type="EC" id="6.3.4.5"/>
    </reaction>
</comment>
<evidence type="ECO:0000259" key="12">
    <source>
        <dbReference type="Pfam" id="PF20979"/>
    </source>
</evidence>
<dbReference type="SUPFAM" id="SSF69864">
    <property type="entry name" value="Argininosuccinate synthetase, C-terminal domain"/>
    <property type="match status" value="1"/>
</dbReference>
<dbReference type="PROSITE" id="PS00565">
    <property type="entry name" value="ARGININOSUCCIN_SYN_2"/>
    <property type="match status" value="1"/>
</dbReference>
<feature type="binding site" evidence="10">
    <location>
        <position position="127"/>
    </location>
    <ligand>
        <name>L-citrulline</name>
        <dbReference type="ChEBI" id="CHEBI:57743"/>
    </ligand>
</feature>
<dbReference type="InterPro" id="IPR023434">
    <property type="entry name" value="Arginosuc_synth_type_1_subfam"/>
</dbReference>
<dbReference type="InterPro" id="IPR018223">
    <property type="entry name" value="Arginosuc_synth_CS"/>
</dbReference>
<feature type="domain" description="Arginosuccinate synthase-like N-terminal" evidence="11">
    <location>
        <begin position="4"/>
        <end position="165"/>
    </location>
</feature>
<reference evidence="13" key="2">
    <citation type="submission" date="2020-09" db="EMBL/GenBank/DDBJ databases">
        <authorList>
            <person name="Sun Q."/>
            <person name="Zhou Y."/>
        </authorList>
    </citation>
    <scope>NUCLEOTIDE SEQUENCE</scope>
    <source>
        <strain evidence="13">CGMCC 1.16548</strain>
    </source>
</reference>
<dbReference type="InterPro" id="IPR001518">
    <property type="entry name" value="Arginosuc_synth"/>
</dbReference>
<dbReference type="PANTHER" id="PTHR11587:SF2">
    <property type="entry name" value="ARGININOSUCCINATE SYNTHASE"/>
    <property type="match status" value="1"/>
</dbReference>
<feature type="binding site" evidence="10">
    <location>
        <position position="175"/>
    </location>
    <ligand>
        <name>L-citrulline</name>
        <dbReference type="ChEBI" id="CHEBI:57743"/>
    </ligand>
</feature>
<dbReference type="PANTHER" id="PTHR11587">
    <property type="entry name" value="ARGININOSUCCINATE SYNTHASE"/>
    <property type="match status" value="1"/>
</dbReference>
<dbReference type="InterPro" id="IPR024074">
    <property type="entry name" value="AS_cat/multimer_dom_body"/>
</dbReference>
<dbReference type="FunFam" id="3.40.50.620:FF:000038">
    <property type="entry name" value="Argininosuccinate synthase"/>
    <property type="match status" value="1"/>
</dbReference>
<keyword evidence="14" id="KW-1185">Reference proteome</keyword>
<feature type="binding site" evidence="10">
    <location>
        <position position="124"/>
    </location>
    <ligand>
        <name>L-aspartate</name>
        <dbReference type="ChEBI" id="CHEBI:29991"/>
    </ligand>
</feature>
<dbReference type="Gene3D" id="3.90.1260.10">
    <property type="entry name" value="Argininosuccinate synthetase, chain A, domain 2"/>
    <property type="match status" value="1"/>
</dbReference>
<keyword evidence="6 10" id="KW-0436">Ligase</keyword>
<evidence type="ECO:0000256" key="8">
    <source>
        <dbReference type="ARBA" id="ARBA00022741"/>
    </source>
</evidence>
<dbReference type="EC" id="6.3.4.5" evidence="3 10"/>
<dbReference type="GO" id="GO:0005737">
    <property type="term" value="C:cytoplasm"/>
    <property type="evidence" value="ECO:0007669"/>
    <property type="project" value="UniProtKB-SubCell"/>
</dbReference>
<dbReference type="AlphaFoldDB" id="A0A8J3GPD7"/>
<evidence type="ECO:0000256" key="2">
    <source>
        <dbReference type="ARBA" id="ARBA00011881"/>
    </source>
</evidence>
<sequence length="397" mass="43360">MAQRVVLAYSGGLDTSVGIGWLKDATGKEVIALAVDVGQGGEDMNDIRQRALDCGAVESVVVDAKDEFANDYLMPALKANALYQKRYPLVSALSRPVIARHLARVAKELGADTVAHGCTGKGNDQVRFEAAVAALAPDLTSIAPVRDLALTRDKAIVYAEEHNLPIQQSKKNPYSIDKNVWGRAVETGFLEDPWNAPIEDLYEYTQDPAADGPADEVTITFAQGIPVAIDGVAVTPLQAVMQMNTIAGQHGVGRIDIVEDRLVGIKSREVYEAPGAIALIAAHEELENLTLERDVNRYKRKMEADWAELVYEGLWFSGLKRSMDAFIDDTQKYVSGEIRLQLQGGRAVVTGRKSDQSLYDFSLATYDTGDTFDQSLAKGFIEIWSLPSKISARRDLS</sequence>
<dbReference type="SUPFAM" id="SSF52402">
    <property type="entry name" value="Adenine nucleotide alpha hydrolases-like"/>
    <property type="match status" value="1"/>
</dbReference>
<dbReference type="RefSeq" id="WP_191282272.1">
    <property type="nucleotide sequence ID" value="NZ_BNAI01000001.1"/>
</dbReference>
<dbReference type="GO" id="GO:0004055">
    <property type="term" value="F:argininosuccinate synthase activity"/>
    <property type="evidence" value="ECO:0007669"/>
    <property type="project" value="UniProtKB-UniRule"/>
</dbReference>
<feature type="binding site" evidence="10">
    <location>
        <position position="123"/>
    </location>
    <ligand>
        <name>L-citrulline</name>
        <dbReference type="ChEBI" id="CHEBI:57743"/>
    </ligand>
</feature>
<dbReference type="EMBL" id="BNAI01000001">
    <property type="protein sequence ID" value="GHF10915.1"/>
    <property type="molecule type" value="Genomic_DNA"/>
</dbReference>
<dbReference type="FunFam" id="3.90.1260.10:FF:000007">
    <property type="entry name" value="Argininosuccinate synthase"/>
    <property type="match status" value="1"/>
</dbReference>
<feature type="binding site" evidence="10">
    <location>
        <position position="123"/>
    </location>
    <ligand>
        <name>L-aspartate</name>
        <dbReference type="ChEBI" id="CHEBI:29991"/>
    </ligand>
</feature>
<comment type="caution">
    <text evidence="10">Lacks conserved residue(s) required for the propagation of feature annotation.</text>
</comment>
<organism evidence="13 14">
    <name type="scientific">Pseudolysinimonas yzui</name>
    <dbReference type="NCBI Taxonomy" id="2708254"/>
    <lineage>
        <taxon>Bacteria</taxon>
        <taxon>Bacillati</taxon>
        <taxon>Actinomycetota</taxon>
        <taxon>Actinomycetes</taxon>
        <taxon>Micrococcales</taxon>
        <taxon>Microbacteriaceae</taxon>
        <taxon>Pseudolysinimonas</taxon>
    </lineage>
</organism>
<dbReference type="InterPro" id="IPR048267">
    <property type="entry name" value="Arginosuc_syn_N"/>
</dbReference>
<comment type="subunit">
    <text evidence="2 10">Homotetramer.</text>
</comment>
<dbReference type="GO" id="GO:0000053">
    <property type="term" value="P:argininosuccinate metabolic process"/>
    <property type="evidence" value="ECO:0007669"/>
    <property type="project" value="TreeGrafter"/>
</dbReference>